<keyword evidence="6" id="KW-0378">Hydrolase</keyword>
<keyword evidence="7" id="KW-0460">Magnesium</keyword>
<dbReference type="GO" id="GO:0006742">
    <property type="term" value="P:NADP+ catabolic process"/>
    <property type="evidence" value="ECO:0007669"/>
    <property type="project" value="TreeGrafter"/>
</dbReference>
<comment type="catalytic activity">
    <reaction evidence="9">
        <text>a 5'-end NAD(+)-phospho-ribonucleoside in mRNA + H2O = a 5'-end phospho-adenosine-phospho-ribonucleoside in mRNA + beta-nicotinamide D-ribonucleotide + 2 H(+)</text>
        <dbReference type="Rhea" id="RHEA:60876"/>
        <dbReference type="Rhea" id="RHEA-COMP:15698"/>
        <dbReference type="Rhea" id="RHEA-COMP:15719"/>
        <dbReference type="ChEBI" id="CHEBI:14649"/>
        <dbReference type="ChEBI" id="CHEBI:15377"/>
        <dbReference type="ChEBI" id="CHEBI:15378"/>
        <dbReference type="ChEBI" id="CHEBI:144029"/>
        <dbReference type="ChEBI" id="CHEBI:144051"/>
    </reaction>
    <physiologicalReaction direction="left-to-right" evidence="9">
        <dbReference type="Rhea" id="RHEA:60877"/>
    </physiologicalReaction>
</comment>
<evidence type="ECO:0000256" key="3">
    <source>
        <dbReference type="ARBA" id="ARBA00009595"/>
    </source>
</evidence>
<feature type="domain" description="Nudix hydrolase" evidence="10">
    <location>
        <begin position="130"/>
        <end position="256"/>
    </location>
</feature>
<dbReference type="GO" id="GO:0005829">
    <property type="term" value="C:cytosol"/>
    <property type="evidence" value="ECO:0007669"/>
    <property type="project" value="TreeGrafter"/>
</dbReference>
<evidence type="ECO:0000256" key="6">
    <source>
        <dbReference type="ARBA" id="ARBA00022801"/>
    </source>
</evidence>
<dbReference type="GO" id="GO:0046872">
    <property type="term" value="F:metal ion binding"/>
    <property type="evidence" value="ECO:0007669"/>
    <property type="project" value="UniProtKB-KW"/>
</dbReference>
<gene>
    <name evidence="11" type="ORF">METZ01_LOCUS288789</name>
</gene>
<comment type="similarity">
    <text evidence="3">Belongs to the Nudix hydrolase family. NudC subfamily.</text>
</comment>
<accession>A0A382LJC9</accession>
<evidence type="ECO:0000256" key="9">
    <source>
        <dbReference type="ARBA" id="ARBA00023679"/>
    </source>
</evidence>
<dbReference type="NCBIfam" id="NF001299">
    <property type="entry name" value="PRK00241.1"/>
    <property type="match status" value="1"/>
</dbReference>
<dbReference type="InterPro" id="IPR015376">
    <property type="entry name" value="Znr_NADH_PPase"/>
</dbReference>
<sequence length="261" mass="29827">VDPGPAADSLYFVSHKGRVLMNSDKNGKWRPVTAEPLRLFSADQKHFMGYLGDTGCYVIEVTDPGAFEFADLRSHLDEFESLMFNLAGRALQISDWFRTHQYCGNCGERTSLHEVDRAMVCDPCRLHFYPRLSPSIIVLVHRDDEVLLGRNHLFPPDLFSTLAGFVEPGESIEETVRREVHEEVGVRVGRISYRGSQPWPFPNSLMLGFHAGYDSGDIRLQEDEIAEARWFPLDQLPRIPGKFAISRWLIDDYLTHRGFDI</sequence>
<dbReference type="GO" id="GO:0019677">
    <property type="term" value="P:NAD+ catabolic process"/>
    <property type="evidence" value="ECO:0007669"/>
    <property type="project" value="TreeGrafter"/>
</dbReference>
<dbReference type="InterPro" id="IPR000086">
    <property type="entry name" value="NUDIX_hydrolase_dom"/>
</dbReference>
<keyword evidence="5" id="KW-0479">Metal-binding</keyword>
<evidence type="ECO:0000256" key="1">
    <source>
        <dbReference type="ARBA" id="ARBA00001946"/>
    </source>
</evidence>
<dbReference type="PANTHER" id="PTHR42904:SF6">
    <property type="entry name" value="NAD-CAPPED RNA HYDROLASE NUDT12"/>
    <property type="match status" value="1"/>
</dbReference>
<dbReference type="Pfam" id="PF09297">
    <property type="entry name" value="Zn_ribbon_NUD"/>
    <property type="match status" value="1"/>
</dbReference>
<evidence type="ECO:0000256" key="7">
    <source>
        <dbReference type="ARBA" id="ARBA00022842"/>
    </source>
</evidence>
<comment type="cofactor">
    <cofactor evidence="1">
        <name>Mg(2+)</name>
        <dbReference type="ChEBI" id="CHEBI:18420"/>
    </cofactor>
</comment>
<reference evidence="11" key="1">
    <citation type="submission" date="2018-05" db="EMBL/GenBank/DDBJ databases">
        <authorList>
            <person name="Lanie J.A."/>
            <person name="Ng W.-L."/>
            <person name="Kazmierczak K.M."/>
            <person name="Andrzejewski T.M."/>
            <person name="Davidsen T.M."/>
            <person name="Wayne K.J."/>
            <person name="Tettelin H."/>
            <person name="Glass J.I."/>
            <person name="Rusch D."/>
            <person name="Podicherti R."/>
            <person name="Tsui H.-C.T."/>
            <person name="Winkler M.E."/>
        </authorList>
    </citation>
    <scope>NUCLEOTIDE SEQUENCE</scope>
</reference>
<organism evidence="11">
    <name type="scientific">marine metagenome</name>
    <dbReference type="NCBI Taxonomy" id="408172"/>
    <lineage>
        <taxon>unclassified sequences</taxon>
        <taxon>metagenomes</taxon>
        <taxon>ecological metagenomes</taxon>
    </lineage>
</organism>
<dbReference type="Pfam" id="PF00293">
    <property type="entry name" value="NUDIX"/>
    <property type="match status" value="1"/>
</dbReference>
<dbReference type="AlphaFoldDB" id="A0A382LJC9"/>
<dbReference type="GO" id="GO:0035529">
    <property type="term" value="F:NADH pyrophosphatase activity"/>
    <property type="evidence" value="ECO:0007669"/>
    <property type="project" value="TreeGrafter"/>
</dbReference>
<evidence type="ECO:0000256" key="8">
    <source>
        <dbReference type="ARBA" id="ARBA00023027"/>
    </source>
</evidence>
<evidence type="ECO:0000259" key="10">
    <source>
        <dbReference type="PROSITE" id="PS51462"/>
    </source>
</evidence>
<protein>
    <recommendedName>
        <fullName evidence="4">NAD(+) diphosphatase</fullName>
        <ecNumber evidence="4">3.6.1.22</ecNumber>
    </recommendedName>
</protein>
<evidence type="ECO:0000256" key="5">
    <source>
        <dbReference type="ARBA" id="ARBA00022723"/>
    </source>
</evidence>
<evidence type="ECO:0000256" key="2">
    <source>
        <dbReference type="ARBA" id="ARBA00001947"/>
    </source>
</evidence>
<name>A0A382LJC9_9ZZZZ</name>
<dbReference type="PANTHER" id="PTHR42904">
    <property type="entry name" value="NUDIX HYDROLASE, NUDC SUBFAMILY"/>
    <property type="match status" value="1"/>
</dbReference>
<dbReference type="SUPFAM" id="SSF55811">
    <property type="entry name" value="Nudix"/>
    <property type="match status" value="2"/>
</dbReference>
<dbReference type="EMBL" id="UINC01086985">
    <property type="protein sequence ID" value="SVC35935.1"/>
    <property type="molecule type" value="Genomic_DNA"/>
</dbReference>
<dbReference type="Gene3D" id="3.90.79.10">
    <property type="entry name" value="Nucleoside Triphosphate Pyrophosphohydrolase"/>
    <property type="match status" value="1"/>
</dbReference>
<dbReference type="InterPro" id="IPR015375">
    <property type="entry name" value="NADH_PPase-like_N"/>
</dbReference>
<dbReference type="Pfam" id="PF09296">
    <property type="entry name" value="NUDIX-like"/>
    <property type="match status" value="1"/>
</dbReference>
<dbReference type="EC" id="3.6.1.22" evidence="4"/>
<dbReference type="PROSITE" id="PS00893">
    <property type="entry name" value="NUDIX_BOX"/>
    <property type="match status" value="1"/>
</dbReference>
<proteinExistence type="inferred from homology"/>
<dbReference type="CDD" id="cd03429">
    <property type="entry name" value="NUDIX_NADH_pyrophosphatase_Nudt13"/>
    <property type="match status" value="1"/>
</dbReference>
<feature type="non-terminal residue" evidence="11">
    <location>
        <position position="1"/>
    </location>
</feature>
<evidence type="ECO:0000256" key="4">
    <source>
        <dbReference type="ARBA" id="ARBA00012381"/>
    </source>
</evidence>
<dbReference type="InterPro" id="IPR050241">
    <property type="entry name" value="NAD-cap_RNA_hydrolase_NudC"/>
</dbReference>
<dbReference type="InterPro" id="IPR049734">
    <property type="entry name" value="NudC-like_C"/>
</dbReference>
<dbReference type="Gene3D" id="3.90.79.20">
    <property type="match status" value="1"/>
</dbReference>
<dbReference type="InterPro" id="IPR015797">
    <property type="entry name" value="NUDIX_hydrolase-like_dom_sf"/>
</dbReference>
<keyword evidence="8" id="KW-0520">NAD</keyword>
<dbReference type="PROSITE" id="PS51462">
    <property type="entry name" value="NUDIX"/>
    <property type="match status" value="1"/>
</dbReference>
<evidence type="ECO:0000313" key="11">
    <source>
        <dbReference type="EMBL" id="SVC35935.1"/>
    </source>
</evidence>
<comment type="cofactor">
    <cofactor evidence="2">
        <name>Zn(2+)</name>
        <dbReference type="ChEBI" id="CHEBI:29105"/>
    </cofactor>
</comment>
<dbReference type="InterPro" id="IPR020084">
    <property type="entry name" value="NUDIX_hydrolase_CS"/>
</dbReference>